<feature type="binding site" evidence="5">
    <location>
        <begin position="76"/>
        <end position="78"/>
    </location>
    <ligand>
        <name>substrate</name>
    </ligand>
</feature>
<dbReference type="GO" id="GO:0008198">
    <property type="term" value="F:ferrous iron binding"/>
    <property type="evidence" value="ECO:0007669"/>
    <property type="project" value="TreeGrafter"/>
</dbReference>
<evidence type="ECO:0000256" key="6">
    <source>
        <dbReference type="PIRSR" id="PIRSR604574-2"/>
    </source>
</evidence>
<keyword evidence="1 6" id="KW-0479">Metal-binding</keyword>
<reference evidence="8" key="1">
    <citation type="submission" date="2021-03" db="EMBL/GenBank/DDBJ databases">
        <title>The complete genome sequence of Acetobacter sp. TBRC 12339.</title>
        <authorList>
            <person name="Charoenyingcharoen P."/>
            <person name="Yukphan P."/>
        </authorList>
    </citation>
    <scope>NUCLEOTIDE SEQUENCE</scope>
    <source>
        <strain evidence="8">TBRC 12339</strain>
    </source>
</reference>
<dbReference type="NCBIfam" id="NF011930">
    <property type="entry name" value="PRK15401.1"/>
    <property type="match status" value="1"/>
</dbReference>
<feature type="binding site" evidence="5">
    <location>
        <position position="135"/>
    </location>
    <ligand>
        <name>substrate</name>
    </ligand>
</feature>
<dbReference type="GO" id="GO:0035515">
    <property type="term" value="F:oxidative RNA demethylase activity"/>
    <property type="evidence" value="ECO:0007669"/>
    <property type="project" value="TreeGrafter"/>
</dbReference>
<dbReference type="RefSeq" id="WP_207845993.1">
    <property type="nucleotide sequence ID" value="NZ_JAFVMH010000003.1"/>
</dbReference>
<evidence type="ECO:0000256" key="2">
    <source>
        <dbReference type="ARBA" id="ARBA00022964"/>
    </source>
</evidence>
<dbReference type="InterPro" id="IPR027450">
    <property type="entry name" value="AlkB-like"/>
</dbReference>
<keyword evidence="9" id="KW-1185">Reference proteome</keyword>
<feature type="binding site" evidence="5">
    <location>
        <begin position="120"/>
        <end position="122"/>
    </location>
    <ligand>
        <name>2-oxoglutarate</name>
        <dbReference type="ChEBI" id="CHEBI:16810"/>
    </ligand>
</feature>
<sequence length="217" mass="23376">MVLGLPDTRPPSMALDEGAVLLPGFVSKEGAHLLRLIEQVATIAPFRQMETPGGGLMSAAMTGCGAAVWVTDRSGYRYTTHDPRSGQPWPALPPLLRSLGEQAARQAGFADFTPNTALLNRYGPGSRMGLHQDRDEGETSQPVVSFSLGRSAVFQWGGARRTDAVRSIVLHHGDAVVWGGPARLFFHGIKPLGHETHPLTGELRYNITLRYVARAAG</sequence>
<accession>A0A939HM01</accession>
<dbReference type="Gene3D" id="2.60.120.590">
    <property type="entry name" value="Alpha-ketoglutarate-dependent dioxygenase AlkB-like"/>
    <property type="match status" value="1"/>
</dbReference>
<feature type="binding site" evidence="6">
    <location>
        <position position="187"/>
    </location>
    <ligand>
        <name>Fe cation</name>
        <dbReference type="ChEBI" id="CHEBI:24875"/>
        <note>catalytic</note>
    </ligand>
</feature>
<dbReference type="PANTHER" id="PTHR16557">
    <property type="entry name" value="ALKYLATED DNA REPAIR PROTEIN ALKB-RELATED"/>
    <property type="match status" value="1"/>
</dbReference>
<dbReference type="EMBL" id="JAFVMH010000003">
    <property type="protein sequence ID" value="MBO1325260.1"/>
    <property type="molecule type" value="Genomic_DNA"/>
</dbReference>
<evidence type="ECO:0000256" key="1">
    <source>
        <dbReference type="ARBA" id="ARBA00022723"/>
    </source>
</evidence>
<dbReference type="InterPro" id="IPR005123">
    <property type="entry name" value="Oxoglu/Fe-dep_dioxygenase_dom"/>
</dbReference>
<feature type="domain" description="Fe2OG dioxygenase" evidence="7">
    <location>
        <begin position="113"/>
        <end position="213"/>
    </location>
</feature>
<dbReference type="GO" id="GO:0005737">
    <property type="term" value="C:cytoplasm"/>
    <property type="evidence" value="ECO:0007669"/>
    <property type="project" value="TreeGrafter"/>
</dbReference>
<organism evidence="8 9">
    <name type="scientific">Acetobacter garciniae</name>
    <dbReference type="NCBI Taxonomy" id="2817435"/>
    <lineage>
        <taxon>Bacteria</taxon>
        <taxon>Pseudomonadati</taxon>
        <taxon>Pseudomonadota</taxon>
        <taxon>Alphaproteobacteria</taxon>
        <taxon>Acetobacterales</taxon>
        <taxon>Acetobacteraceae</taxon>
        <taxon>Acetobacter</taxon>
    </lineage>
</organism>
<dbReference type="PROSITE" id="PS51471">
    <property type="entry name" value="FE2OG_OXY"/>
    <property type="match status" value="1"/>
</dbReference>
<feature type="binding site" evidence="5">
    <location>
        <position position="69"/>
    </location>
    <ligand>
        <name>substrate</name>
    </ligand>
</feature>
<dbReference type="Pfam" id="PF13532">
    <property type="entry name" value="2OG-FeII_Oxy_2"/>
    <property type="match status" value="1"/>
</dbReference>
<feature type="binding site" evidence="6">
    <location>
        <position position="131"/>
    </location>
    <ligand>
        <name>Fe cation</name>
        <dbReference type="ChEBI" id="CHEBI:24875"/>
        <note>catalytic</note>
    </ligand>
</feature>
<dbReference type="InterPro" id="IPR004574">
    <property type="entry name" value="Alkb"/>
</dbReference>
<evidence type="ECO:0000313" key="8">
    <source>
        <dbReference type="EMBL" id="MBO1325260.1"/>
    </source>
</evidence>
<proteinExistence type="predicted"/>
<dbReference type="Proteomes" id="UP000664073">
    <property type="component" value="Unassembled WGS sequence"/>
</dbReference>
<evidence type="ECO:0000313" key="9">
    <source>
        <dbReference type="Proteomes" id="UP000664073"/>
    </source>
</evidence>
<comment type="cofactor">
    <cofactor evidence="6">
        <name>Fe(2+)</name>
        <dbReference type="ChEBI" id="CHEBI:29033"/>
    </cofactor>
    <text evidence="6">Binds 1 Fe(2+) ion per subunit.</text>
</comment>
<evidence type="ECO:0000256" key="5">
    <source>
        <dbReference type="PIRSR" id="PIRSR604574-1"/>
    </source>
</evidence>
<dbReference type="AlphaFoldDB" id="A0A939HM01"/>
<dbReference type="GO" id="GO:0035516">
    <property type="term" value="F:broad specificity oxidative DNA demethylase activity"/>
    <property type="evidence" value="ECO:0007669"/>
    <property type="project" value="UniProtKB-EC"/>
</dbReference>
<dbReference type="PANTHER" id="PTHR16557:SF2">
    <property type="entry name" value="NUCLEIC ACID DIOXYGENASE ALKBH1"/>
    <property type="match status" value="1"/>
</dbReference>
<gene>
    <name evidence="8" type="primary">alkB</name>
    <name evidence="8" type="ORF">J2D77_08885</name>
</gene>
<keyword evidence="2" id="KW-0223">Dioxygenase</keyword>
<feature type="binding site" evidence="6">
    <location>
        <position position="133"/>
    </location>
    <ligand>
        <name>Fe cation</name>
        <dbReference type="ChEBI" id="CHEBI:24875"/>
        <note>catalytic</note>
    </ligand>
</feature>
<keyword evidence="3 8" id="KW-0560">Oxidoreductase</keyword>
<comment type="caution">
    <text evidence="8">The sequence shown here is derived from an EMBL/GenBank/DDBJ whole genome shotgun (WGS) entry which is preliminary data.</text>
</comment>
<dbReference type="EC" id="1.14.11.33" evidence="8"/>
<evidence type="ECO:0000256" key="4">
    <source>
        <dbReference type="ARBA" id="ARBA00023004"/>
    </source>
</evidence>
<dbReference type="InterPro" id="IPR037151">
    <property type="entry name" value="AlkB-like_sf"/>
</dbReference>
<feature type="binding site" evidence="5">
    <location>
        <begin position="204"/>
        <end position="210"/>
    </location>
    <ligand>
        <name>2-oxoglutarate</name>
        <dbReference type="ChEBI" id="CHEBI:16810"/>
    </ligand>
</feature>
<feature type="binding site" evidence="5">
    <location>
        <position position="161"/>
    </location>
    <ligand>
        <name>substrate</name>
    </ligand>
</feature>
<name>A0A939HM01_9PROT</name>
<keyword evidence="4 6" id="KW-0408">Iron</keyword>
<protein>
    <submittedName>
        <fullName evidence="8">DNA oxidative demethylase AlkB</fullName>
        <ecNumber evidence="8">1.14.11.33</ecNumber>
    </submittedName>
</protein>
<evidence type="ECO:0000259" key="7">
    <source>
        <dbReference type="PROSITE" id="PS51471"/>
    </source>
</evidence>
<evidence type="ECO:0000256" key="3">
    <source>
        <dbReference type="ARBA" id="ARBA00023002"/>
    </source>
</evidence>
<dbReference type="SUPFAM" id="SSF51197">
    <property type="entry name" value="Clavaminate synthase-like"/>
    <property type="match status" value="1"/>
</dbReference>
<dbReference type="GO" id="GO:0035513">
    <property type="term" value="P:oxidative RNA demethylation"/>
    <property type="evidence" value="ECO:0007669"/>
    <property type="project" value="TreeGrafter"/>
</dbReference>